<dbReference type="AlphaFoldDB" id="A0A9N9NYV4"/>
<reference evidence="1" key="1">
    <citation type="submission" date="2021-06" db="EMBL/GenBank/DDBJ databases">
        <authorList>
            <person name="Kallberg Y."/>
            <person name="Tangrot J."/>
            <person name="Rosling A."/>
        </authorList>
    </citation>
    <scope>NUCLEOTIDE SEQUENCE</scope>
    <source>
        <strain evidence="1">IN212</strain>
    </source>
</reference>
<sequence length="114" mass="12767">TCTFTTDEIIICLDLNKMDVCLKNEESDTESAFFEKGNYLFVMFLDYNDFMFKTKKISGQAPAGSLGENLNLATGNTGIPSFIGDGSIESAWLPKMQAHEMQRLMQKITNCCDE</sequence>
<feature type="non-terminal residue" evidence="1">
    <location>
        <position position="1"/>
    </location>
</feature>
<evidence type="ECO:0000313" key="1">
    <source>
        <dbReference type="EMBL" id="CAG8786317.1"/>
    </source>
</evidence>
<gene>
    <name evidence="1" type="ORF">RFULGI_LOCUS16293</name>
</gene>
<dbReference type="Proteomes" id="UP000789396">
    <property type="component" value="Unassembled WGS sequence"/>
</dbReference>
<dbReference type="OrthoDB" id="2439548at2759"/>
<comment type="caution">
    <text evidence="1">The sequence shown here is derived from an EMBL/GenBank/DDBJ whole genome shotgun (WGS) entry which is preliminary data.</text>
</comment>
<proteinExistence type="predicted"/>
<name>A0A9N9NYV4_9GLOM</name>
<dbReference type="EMBL" id="CAJVPZ010056967">
    <property type="protein sequence ID" value="CAG8786317.1"/>
    <property type="molecule type" value="Genomic_DNA"/>
</dbReference>
<evidence type="ECO:0000313" key="2">
    <source>
        <dbReference type="Proteomes" id="UP000789396"/>
    </source>
</evidence>
<accession>A0A9N9NYV4</accession>
<keyword evidence="2" id="KW-1185">Reference proteome</keyword>
<organism evidence="1 2">
    <name type="scientific">Racocetra fulgida</name>
    <dbReference type="NCBI Taxonomy" id="60492"/>
    <lineage>
        <taxon>Eukaryota</taxon>
        <taxon>Fungi</taxon>
        <taxon>Fungi incertae sedis</taxon>
        <taxon>Mucoromycota</taxon>
        <taxon>Glomeromycotina</taxon>
        <taxon>Glomeromycetes</taxon>
        <taxon>Diversisporales</taxon>
        <taxon>Gigasporaceae</taxon>
        <taxon>Racocetra</taxon>
    </lineage>
</organism>
<protein>
    <submittedName>
        <fullName evidence="1">16842_t:CDS:1</fullName>
    </submittedName>
</protein>